<feature type="transmembrane region" description="Helical" evidence="7">
    <location>
        <begin position="172"/>
        <end position="194"/>
    </location>
</feature>
<evidence type="ECO:0000256" key="5">
    <source>
        <dbReference type="ARBA" id="ARBA00022989"/>
    </source>
</evidence>
<evidence type="ECO:0000313" key="9">
    <source>
        <dbReference type="EMBL" id="OGM80255.1"/>
    </source>
</evidence>
<comment type="similarity">
    <text evidence="2">Belongs to the monovalent cation:proton antiporter 2 (CPA2) transporter (TC 2.A.37) family.</text>
</comment>
<evidence type="ECO:0000313" key="10">
    <source>
        <dbReference type="Proteomes" id="UP000178999"/>
    </source>
</evidence>
<feature type="transmembrane region" description="Helical" evidence="7">
    <location>
        <begin position="31"/>
        <end position="49"/>
    </location>
</feature>
<feature type="domain" description="RCK N-terminal" evidence="8">
    <location>
        <begin position="409"/>
        <end position="525"/>
    </location>
</feature>
<feature type="transmembrane region" description="Helical" evidence="7">
    <location>
        <begin position="144"/>
        <end position="166"/>
    </location>
</feature>
<evidence type="ECO:0000256" key="6">
    <source>
        <dbReference type="ARBA" id="ARBA00023136"/>
    </source>
</evidence>
<dbReference type="PROSITE" id="PS51201">
    <property type="entry name" value="RCK_N"/>
    <property type="match status" value="1"/>
</dbReference>
<feature type="transmembrane region" description="Helical" evidence="7">
    <location>
        <begin position="326"/>
        <end position="343"/>
    </location>
</feature>
<feature type="transmembrane region" description="Helical" evidence="7">
    <location>
        <begin position="55"/>
        <end position="73"/>
    </location>
</feature>
<evidence type="ECO:0000259" key="8">
    <source>
        <dbReference type="PROSITE" id="PS51201"/>
    </source>
</evidence>
<dbReference type="InterPro" id="IPR003148">
    <property type="entry name" value="RCK_N"/>
</dbReference>
<dbReference type="AlphaFoldDB" id="A0A1F8CXH7"/>
<dbReference type="EMBL" id="MGHY01000001">
    <property type="protein sequence ID" value="OGM80255.1"/>
    <property type="molecule type" value="Genomic_DNA"/>
</dbReference>
<keyword evidence="3" id="KW-0813">Transport</keyword>
<evidence type="ECO:0000256" key="7">
    <source>
        <dbReference type="SAM" id="Phobius"/>
    </source>
</evidence>
<dbReference type="Gene3D" id="3.40.50.720">
    <property type="entry name" value="NAD(P)-binding Rossmann-like Domain"/>
    <property type="match status" value="1"/>
</dbReference>
<comment type="subcellular location">
    <subcellularLocation>
        <location evidence="1">Membrane</location>
        <topology evidence="1">Multi-pass membrane protein</topology>
    </subcellularLocation>
</comment>
<dbReference type="InterPro" id="IPR038770">
    <property type="entry name" value="Na+/solute_symporter_sf"/>
</dbReference>
<feature type="transmembrane region" description="Helical" evidence="7">
    <location>
        <begin position="111"/>
        <end position="132"/>
    </location>
</feature>
<dbReference type="PANTHER" id="PTHR42751:SF3">
    <property type="entry name" value="SODIUM_GLUTAMATE SYMPORTER"/>
    <property type="match status" value="1"/>
</dbReference>
<keyword evidence="6 7" id="KW-0472">Membrane</keyword>
<dbReference type="Proteomes" id="UP000178999">
    <property type="component" value="Unassembled WGS sequence"/>
</dbReference>
<dbReference type="InterPro" id="IPR006153">
    <property type="entry name" value="Cation/H_exchanger_TM"/>
</dbReference>
<comment type="caution">
    <text evidence="9">The sequence shown here is derived from an EMBL/GenBank/DDBJ whole genome shotgun (WGS) entry which is preliminary data.</text>
</comment>
<dbReference type="InterPro" id="IPR036291">
    <property type="entry name" value="NAD(P)-bd_dom_sf"/>
</dbReference>
<feature type="transmembrane region" description="Helical" evidence="7">
    <location>
        <begin position="290"/>
        <end position="314"/>
    </location>
</feature>
<dbReference type="SUPFAM" id="SSF51735">
    <property type="entry name" value="NAD(P)-binding Rossmann-fold domains"/>
    <property type="match status" value="1"/>
</dbReference>
<organism evidence="9 10">
    <name type="scientific">Candidatus Woesebacteria bacterium RIFOXYB1_FULL_38_16</name>
    <dbReference type="NCBI Taxonomy" id="1802538"/>
    <lineage>
        <taxon>Bacteria</taxon>
        <taxon>Candidatus Woeseibacteriota</taxon>
    </lineage>
</organism>
<feature type="transmembrane region" description="Helical" evidence="7">
    <location>
        <begin position="82"/>
        <end position="105"/>
    </location>
</feature>
<evidence type="ECO:0000256" key="1">
    <source>
        <dbReference type="ARBA" id="ARBA00004141"/>
    </source>
</evidence>
<keyword evidence="5 7" id="KW-1133">Transmembrane helix</keyword>
<feature type="transmembrane region" description="Helical" evidence="7">
    <location>
        <begin position="355"/>
        <end position="381"/>
    </location>
</feature>
<proteinExistence type="inferred from homology"/>
<dbReference type="Gene3D" id="1.20.1530.20">
    <property type="match status" value="1"/>
</dbReference>
<feature type="transmembrane region" description="Helical" evidence="7">
    <location>
        <begin position="214"/>
        <end position="233"/>
    </location>
</feature>
<feature type="transmembrane region" description="Helical" evidence="7">
    <location>
        <begin position="267"/>
        <end position="284"/>
    </location>
</feature>
<accession>A0A1F8CXH7</accession>
<dbReference type="GO" id="GO:1902600">
    <property type="term" value="P:proton transmembrane transport"/>
    <property type="evidence" value="ECO:0007669"/>
    <property type="project" value="InterPro"/>
</dbReference>
<dbReference type="PANTHER" id="PTHR42751">
    <property type="entry name" value="SODIUM/HYDROGEN EXCHANGER FAMILY/TRKA DOMAIN PROTEIN"/>
    <property type="match status" value="1"/>
</dbReference>
<evidence type="ECO:0000256" key="2">
    <source>
        <dbReference type="ARBA" id="ARBA00005551"/>
    </source>
</evidence>
<gene>
    <name evidence="9" type="ORF">A2382_03900</name>
</gene>
<name>A0A1F8CXH7_9BACT</name>
<evidence type="ECO:0000256" key="3">
    <source>
        <dbReference type="ARBA" id="ARBA00022448"/>
    </source>
</evidence>
<protein>
    <recommendedName>
        <fullName evidence="8">RCK N-terminal domain-containing protein</fullName>
    </recommendedName>
</protein>
<dbReference type="STRING" id="1802538.A2382_03900"/>
<dbReference type="GO" id="GO:0016020">
    <property type="term" value="C:membrane"/>
    <property type="evidence" value="ECO:0007669"/>
    <property type="project" value="UniProtKB-SubCell"/>
</dbReference>
<reference evidence="9 10" key="1">
    <citation type="journal article" date="2016" name="Nat. Commun.">
        <title>Thousands of microbial genomes shed light on interconnected biogeochemical processes in an aquifer system.</title>
        <authorList>
            <person name="Anantharaman K."/>
            <person name="Brown C.T."/>
            <person name="Hug L.A."/>
            <person name="Sharon I."/>
            <person name="Castelle C.J."/>
            <person name="Probst A.J."/>
            <person name="Thomas B.C."/>
            <person name="Singh A."/>
            <person name="Wilkins M.J."/>
            <person name="Karaoz U."/>
            <person name="Brodie E.L."/>
            <person name="Williams K.H."/>
            <person name="Hubbard S.S."/>
            <person name="Banfield J.F."/>
        </authorList>
    </citation>
    <scope>NUCLEOTIDE SEQUENCE [LARGE SCALE GENOMIC DNA]</scope>
</reference>
<dbReference type="GO" id="GO:0015297">
    <property type="term" value="F:antiporter activity"/>
    <property type="evidence" value="ECO:0007669"/>
    <property type="project" value="InterPro"/>
</dbReference>
<dbReference type="GO" id="GO:0006813">
    <property type="term" value="P:potassium ion transport"/>
    <property type="evidence" value="ECO:0007669"/>
    <property type="project" value="InterPro"/>
</dbReference>
<evidence type="ECO:0000256" key="4">
    <source>
        <dbReference type="ARBA" id="ARBA00022692"/>
    </source>
</evidence>
<sequence>MEQSVIQSLFFILLAALLGGTLVHFIKLPLLIGYILAGVLCRVILPFSVQNTESFTQIGLILLLFSIGLELSLSKLMHVGKVAILGAIIQMLVTSIVFYFLLSLLKFEPKTALIFSFGFSLSSTALVVKILEDRSETESLQGRIMIAWLLVQDLAVIPFMALLPVLSASSTSWFLAVTLSLVKSISVLFAIYIIGKKLAPFFVHHIATRNSRELTMLGGVSFALGTAYLVSLVGISPALGAFLAGVVISETVENHAIFSETRPLRELFVIFLFVSLGFLIPLDILNTNLFLIIIIVISILIIKLVVIFVTLLCFGYKGKVAISTTLGLLQIGEFALVIFLSSVNEGLLTPNQTSLGIVCVLITLVLTGPIFSLAIPLWRFLKKTLRSQSKLYQLLISNHKLHSLSEQLSNHIIICGFGRVGKWVGRVLTAMNIPFVVIDYNQDVIGSLQKQNTPVIYGDSAEQNILDQANLKNARAIVVTIPDRLTQEEVISYAQTVAPNASIFARAHNDNDAKILARFNIERIIQPEFEGAVTIVKEILRTQGKSLKEIKERIKALRTAHTKNTFK</sequence>
<feature type="transmembrane region" description="Helical" evidence="7">
    <location>
        <begin position="6"/>
        <end position="26"/>
    </location>
</feature>
<dbReference type="Pfam" id="PF02254">
    <property type="entry name" value="TrkA_N"/>
    <property type="match status" value="1"/>
</dbReference>
<dbReference type="Pfam" id="PF00999">
    <property type="entry name" value="Na_H_Exchanger"/>
    <property type="match status" value="1"/>
</dbReference>
<keyword evidence="4 7" id="KW-0812">Transmembrane</keyword>